<dbReference type="AlphaFoldDB" id="A0A0K2V284"/>
<name>A0A0K2V284_LEPSM</name>
<sequence>WFRDNINQEIWPMYSGKIRCILQVNTSVTFTTMRDLPYINFPLSFCLKVHNMKSIVYCHFCNIKNFGVLFYIEKKSNILNRRNKKIRIKY</sequence>
<evidence type="ECO:0000313" key="1">
    <source>
        <dbReference type="EMBL" id="CDW44633.1"/>
    </source>
</evidence>
<dbReference type="EMBL" id="HACA01027272">
    <property type="protein sequence ID" value="CDW44633.1"/>
    <property type="molecule type" value="Transcribed_RNA"/>
</dbReference>
<accession>A0A0K2V284</accession>
<feature type="non-terminal residue" evidence="1">
    <location>
        <position position="1"/>
    </location>
</feature>
<organism evidence="1">
    <name type="scientific">Lepeophtheirus salmonis</name>
    <name type="common">Salmon louse</name>
    <name type="synonym">Caligus salmonis</name>
    <dbReference type="NCBI Taxonomy" id="72036"/>
    <lineage>
        <taxon>Eukaryota</taxon>
        <taxon>Metazoa</taxon>
        <taxon>Ecdysozoa</taxon>
        <taxon>Arthropoda</taxon>
        <taxon>Crustacea</taxon>
        <taxon>Multicrustacea</taxon>
        <taxon>Hexanauplia</taxon>
        <taxon>Copepoda</taxon>
        <taxon>Siphonostomatoida</taxon>
        <taxon>Caligidae</taxon>
        <taxon>Lepeophtheirus</taxon>
    </lineage>
</organism>
<proteinExistence type="predicted"/>
<protein>
    <submittedName>
        <fullName evidence="1">Uncharacterized protein</fullName>
    </submittedName>
</protein>
<reference evidence="1" key="1">
    <citation type="submission" date="2014-05" db="EMBL/GenBank/DDBJ databases">
        <authorList>
            <person name="Chronopoulou M."/>
        </authorList>
    </citation>
    <scope>NUCLEOTIDE SEQUENCE</scope>
    <source>
        <tissue evidence="1">Whole organism</tissue>
    </source>
</reference>